<keyword evidence="3" id="KW-0687">Ribonucleoprotein</keyword>
<protein>
    <recommendedName>
        <fullName evidence="5">Large ribosomal subunit protein eL14 domain-containing protein</fullName>
    </recommendedName>
</protein>
<dbReference type="InterPro" id="IPR008991">
    <property type="entry name" value="Translation_prot_SH3-like_sf"/>
</dbReference>
<dbReference type="PANTHER" id="PTHR11127:SF2">
    <property type="entry name" value="LARGE RIBOSOMAL SUBUNIT PROTEIN EL14"/>
    <property type="match status" value="1"/>
</dbReference>
<dbReference type="InterPro" id="IPR039660">
    <property type="entry name" value="Ribosomal_eL14"/>
</dbReference>
<dbReference type="GO" id="GO:0042273">
    <property type="term" value="P:ribosomal large subunit biogenesis"/>
    <property type="evidence" value="ECO:0007669"/>
    <property type="project" value="TreeGrafter"/>
</dbReference>
<dbReference type="GO" id="GO:0003723">
    <property type="term" value="F:RNA binding"/>
    <property type="evidence" value="ECO:0007669"/>
    <property type="project" value="InterPro"/>
</dbReference>
<organism evidence="6">
    <name type="scientific">Alexandrium andersonii</name>
    <dbReference type="NCBI Taxonomy" id="327968"/>
    <lineage>
        <taxon>Eukaryota</taxon>
        <taxon>Sar</taxon>
        <taxon>Alveolata</taxon>
        <taxon>Dinophyceae</taxon>
        <taxon>Gonyaulacales</taxon>
        <taxon>Pyrocystaceae</taxon>
        <taxon>Alexandrium</taxon>
    </lineage>
</organism>
<dbReference type="CDD" id="cd23702">
    <property type="entry name" value="eL14"/>
    <property type="match status" value="1"/>
</dbReference>
<dbReference type="GO" id="GO:0022625">
    <property type="term" value="C:cytosolic large ribosomal subunit"/>
    <property type="evidence" value="ECO:0007669"/>
    <property type="project" value="TreeGrafter"/>
</dbReference>
<dbReference type="GO" id="GO:0006412">
    <property type="term" value="P:translation"/>
    <property type="evidence" value="ECO:0007669"/>
    <property type="project" value="InterPro"/>
</dbReference>
<name>A0A7S2B0T1_9DINO</name>
<dbReference type="InterPro" id="IPR014722">
    <property type="entry name" value="Rib_uL2_dom2"/>
</dbReference>
<evidence type="ECO:0000313" key="6">
    <source>
        <dbReference type="EMBL" id="CAD9382931.1"/>
    </source>
</evidence>
<accession>A0A7S2B0T1</accession>
<dbReference type="EMBL" id="HBGQ01016481">
    <property type="protein sequence ID" value="CAD9382931.1"/>
    <property type="molecule type" value="Transcribed_RNA"/>
</dbReference>
<dbReference type="Gene3D" id="6.10.250.2270">
    <property type="match status" value="1"/>
</dbReference>
<evidence type="ECO:0000256" key="2">
    <source>
        <dbReference type="ARBA" id="ARBA00022980"/>
    </source>
</evidence>
<dbReference type="SUPFAM" id="SSF50104">
    <property type="entry name" value="Translation proteins SH3-like domain"/>
    <property type="match status" value="1"/>
</dbReference>
<proteinExistence type="inferred from homology"/>
<evidence type="ECO:0000256" key="1">
    <source>
        <dbReference type="ARBA" id="ARBA00006592"/>
    </source>
</evidence>
<gene>
    <name evidence="6" type="ORF">AAND1436_LOCUS8190</name>
</gene>
<sequence length="165" mass="18136">MAQGCQAPSPPDLSSAEAAARPPLQTPSPKAAMAMFKRFVEPGRLAVVTYGPCAGKMCTIIDIVDQQRVVVDGPQSLTGVARHMMPIRRLSLTDLKAGIVRGAREKTLRKALEKDDILSKFKATSWGKKIGAREARASMTDFDRFKVQMAKKRRSKAIKKVLKKK</sequence>
<dbReference type="GO" id="GO:0003735">
    <property type="term" value="F:structural constituent of ribosome"/>
    <property type="evidence" value="ECO:0007669"/>
    <property type="project" value="InterPro"/>
</dbReference>
<evidence type="ECO:0000259" key="5">
    <source>
        <dbReference type="Pfam" id="PF01929"/>
    </source>
</evidence>
<evidence type="ECO:0000256" key="4">
    <source>
        <dbReference type="SAM" id="MobiDB-lite"/>
    </source>
</evidence>
<keyword evidence="2" id="KW-0689">Ribosomal protein</keyword>
<dbReference type="PANTHER" id="PTHR11127">
    <property type="entry name" value="60S RIBOSOMAL PROTEIN L14"/>
    <property type="match status" value="1"/>
</dbReference>
<feature type="domain" description="Large ribosomal subunit protein eL14" evidence="5">
    <location>
        <begin position="82"/>
        <end position="154"/>
    </location>
</feature>
<dbReference type="Pfam" id="PF01929">
    <property type="entry name" value="Ribosomal_L14e"/>
    <property type="match status" value="1"/>
</dbReference>
<evidence type="ECO:0000256" key="3">
    <source>
        <dbReference type="ARBA" id="ARBA00023274"/>
    </source>
</evidence>
<dbReference type="InterPro" id="IPR002784">
    <property type="entry name" value="Ribosomal_eL14_dom"/>
</dbReference>
<feature type="region of interest" description="Disordered" evidence="4">
    <location>
        <begin position="1"/>
        <end position="27"/>
    </location>
</feature>
<reference evidence="6" key="1">
    <citation type="submission" date="2021-01" db="EMBL/GenBank/DDBJ databases">
        <authorList>
            <person name="Corre E."/>
            <person name="Pelletier E."/>
            <person name="Niang G."/>
            <person name="Scheremetjew M."/>
            <person name="Finn R."/>
            <person name="Kale V."/>
            <person name="Holt S."/>
            <person name="Cochrane G."/>
            <person name="Meng A."/>
            <person name="Brown T."/>
            <person name="Cohen L."/>
        </authorList>
    </citation>
    <scope>NUCLEOTIDE SEQUENCE</scope>
    <source>
        <strain evidence="6">CCMP2222</strain>
    </source>
</reference>
<dbReference type="Gene3D" id="2.30.30.30">
    <property type="match status" value="1"/>
</dbReference>
<dbReference type="AlphaFoldDB" id="A0A7S2B0T1"/>
<comment type="similarity">
    <text evidence="1">Belongs to the eukaryotic ribosomal protein eL14 family.</text>
</comment>